<dbReference type="InterPro" id="IPR041470">
    <property type="entry name" value="GCP_N"/>
</dbReference>
<keyword evidence="11" id="KW-1185">Reference proteome</keyword>
<dbReference type="Pfam" id="PF17681">
    <property type="entry name" value="GCP_N_terminal"/>
    <property type="match status" value="1"/>
</dbReference>
<keyword evidence="4 6" id="KW-0493">Microtubule</keyword>
<dbReference type="GO" id="GO:0000922">
    <property type="term" value="C:spindle pole"/>
    <property type="evidence" value="ECO:0007669"/>
    <property type="project" value="InterPro"/>
</dbReference>
<dbReference type="InterPro" id="IPR040457">
    <property type="entry name" value="GCP_C"/>
</dbReference>
<evidence type="ECO:0000259" key="8">
    <source>
        <dbReference type="Pfam" id="PF04130"/>
    </source>
</evidence>
<sequence>MLHEILLALSGHPSPLLPPPASKFDPAAISQTFPLLSPPERALLSSLAWLSELHRRVRDHTSSISSSHPSTICRAVSTAIASKHLDRFQQKIVDVERQMLRKDGGSPNEYEIMPLSLIVTEFEEWIRRMEWLWDLVYFMMPVENVVADQKRGLKSTNGQCSGAAIIEKLRKEARTGFPDIHDAATDLSRAAETAWLRQLSSWLLYGRLPKFGGEDFFIQEETPNEADSKGTPIFTISERLRPQFVTPATASSILFIGRSLNHIRIKSHSSGSTISGNSSSPELVLLPAHLSYLSSLSSPLTASSLSRVIANIRFSLSQNALQHLLPVPKTLEILRLLREFFLLGRGEFAVTLITEADEQLNSRHRQSSRIRQAKGGDNLKGVLVRDGEVNATLARTWAALSSYAPYDDEVDDKLELARDLVHLTLPKQSPVASGGAHRRNEDDKASKLQTHTRFNDLLFSSPVDLTLIIPSPLDLFLSDTDLQTYSEINAYLLSIRRAHHHLTSLWKHSTLRRSHPQPPTLLYSNTRKDAEGNQRQRQRESKRAREMRKIWATCSATVFLLSEIESYFQGEVVEGSWEALRSWVENPPSTPNTAISTTTTSSPKSSKTPILPPVTGSNISRTPVPSMPVPPTKHASSSSSTNNNELNDSDTTNPHQPSTRPHDPESLSRAHRVFLSTLKSSLLLDDGPFAAHMRSTLAHVDHLVALVTRLQTVQQNLDLEADEAVIVDALANHAAEERTLLVELEGARERVERASRRLVGRLREYDAQEHTGRADHADEHIATGDGELGADTGIGGTVSGSITGDEDYFEPFAGAGVDRLLMKLDFGSLMAENDVLGPDHVGFD</sequence>
<dbReference type="InterPro" id="IPR042241">
    <property type="entry name" value="GCP_C_sf"/>
</dbReference>
<evidence type="ECO:0000256" key="7">
    <source>
        <dbReference type="SAM" id="MobiDB-lite"/>
    </source>
</evidence>
<evidence type="ECO:0000313" key="11">
    <source>
        <dbReference type="Proteomes" id="UP000076632"/>
    </source>
</evidence>
<evidence type="ECO:0000256" key="1">
    <source>
        <dbReference type="ARBA" id="ARBA00004267"/>
    </source>
</evidence>
<dbReference type="InParanoid" id="A0A165HBR1"/>
<dbReference type="GO" id="GO:0044732">
    <property type="term" value="C:mitotic spindle pole body"/>
    <property type="evidence" value="ECO:0007669"/>
    <property type="project" value="TreeGrafter"/>
</dbReference>
<accession>A0A165HBR1</accession>
<feature type="region of interest" description="Disordered" evidence="7">
    <location>
        <begin position="584"/>
        <end position="667"/>
    </location>
</feature>
<dbReference type="PANTHER" id="PTHR19302">
    <property type="entry name" value="GAMMA TUBULIN COMPLEX PROTEIN"/>
    <property type="match status" value="1"/>
</dbReference>
<protein>
    <recommendedName>
        <fullName evidence="6">Spindle pole body component</fullName>
    </recommendedName>
</protein>
<gene>
    <name evidence="10" type="ORF">L228DRAFT_282003</name>
</gene>
<dbReference type="GO" id="GO:0000930">
    <property type="term" value="C:gamma-tubulin complex"/>
    <property type="evidence" value="ECO:0007669"/>
    <property type="project" value="UniProtKB-ARBA"/>
</dbReference>
<organism evidence="10 11">
    <name type="scientific">Xylona heveae (strain CBS 132557 / TC161)</name>
    <dbReference type="NCBI Taxonomy" id="1328760"/>
    <lineage>
        <taxon>Eukaryota</taxon>
        <taxon>Fungi</taxon>
        <taxon>Dikarya</taxon>
        <taxon>Ascomycota</taxon>
        <taxon>Pezizomycotina</taxon>
        <taxon>Xylonomycetes</taxon>
        <taxon>Xylonales</taxon>
        <taxon>Xylonaceae</taxon>
        <taxon>Xylona</taxon>
    </lineage>
</organism>
<comment type="similarity">
    <text evidence="2 6">Belongs to the TUBGCP family.</text>
</comment>
<dbReference type="GO" id="GO:0051321">
    <property type="term" value="P:meiotic cell cycle"/>
    <property type="evidence" value="ECO:0007669"/>
    <property type="project" value="TreeGrafter"/>
</dbReference>
<evidence type="ECO:0000313" key="10">
    <source>
        <dbReference type="EMBL" id="KZF23265.1"/>
    </source>
</evidence>
<feature type="region of interest" description="Disordered" evidence="7">
    <location>
        <begin position="509"/>
        <end position="544"/>
    </location>
</feature>
<dbReference type="GO" id="GO:0051225">
    <property type="term" value="P:spindle assembly"/>
    <property type="evidence" value="ECO:0007669"/>
    <property type="project" value="TreeGrafter"/>
</dbReference>
<dbReference type="OMA" id="QLSMWLL"/>
<dbReference type="GO" id="GO:0051011">
    <property type="term" value="F:microtubule minus-end binding"/>
    <property type="evidence" value="ECO:0007669"/>
    <property type="project" value="TreeGrafter"/>
</dbReference>
<dbReference type="OrthoDB" id="78652at2759"/>
<evidence type="ECO:0000256" key="4">
    <source>
        <dbReference type="ARBA" id="ARBA00022701"/>
    </source>
</evidence>
<feature type="compositionally biased region" description="Low complexity" evidence="7">
    <location>
        <begin position="636"/>
        <end position="653"/>
    </location>
</feature>
<dbReference type="RefSeq" id="XP_018188820.1">
    <property type="nucleotide sequence ID" value="XM_018335942.1"/>
</dbReference>
<dbReference type="STRING" id="1328760.A0A165HBR1"/>
<dbReference type="Proteomes" id="UP000076632">
    <property type="component" value="Unassembled WGS sequence"/>
</dbReference>
<dbReference type="InterPro" id="IPR007259">
    <property type="entry name" value="GCP"/>
</dbReference>
<reference evidence="10 11" key="1">
    <citation type="journal article" date="2016" name="Fungal Biol.">
        <title>The genome of Xylona heveae provides a window into fungal endophytism.</title>
        <authorList>
            <person name="Gazis R."/>
            <person name="Kuo A."/>
            <person name="Riley R."/>
            <person name="LaButti K."/>
            <person name="Lipzen A."/>
            <person name="Lin J."/>
            <person name="Amirebrahimi M."/>
            <person name="Hesse C.N."/>
            <person name="Spatafora J.W."/>
            <person name="Henrissat B."/>
            <person name="Hainaut M."/>
            <person name="Grigoriev I.V."/>
            <person name="Hibbett D.S."/>
        </authorList>
    </citation>
    <scope>NUCLEOTIDE SEQUENCE [LARGE SCALE GENOMIC DNA]</scope>
    <source>
        <strain evidence="10 11">TC161</strain>
    </source>
</reference>
<evidence type="ECO:0000256" key="2">
    <source>
        <dbReference type="ARBA" id="ARBA00010337"/>
    </source>
</evidence>
<dbReference type="GO" id="GO:0007020">
    <property type="term" value="P:microtubule nucleation"/>
    <property type="evidence" value="ECO:0007669"/>
    <property type="project" value="InterPro"/>
</dbReference>
<dbReference type="AlphaFoldDB" id="A0A165HBR1"/>
<feature type="domain" description="Gamma tubulin complex component C-terminal" evidence="8">
    <location>
        <begin position="333"/>
        <end position="826"/>
    </location>
</feature>
<feature type="compositionally biased region" description="Basic and acidic residues" evidence="7">
    <location>
        <begin position="769"/>
        <end position="782"/>
    </location>
</feature>
<keyword evidence="3 6" id="KW-0963">Cytoplasm</keyword>
<dbReference type="Gene3D" id="1.20.120.1900">
    <property type="entry name" value="Gamma-tubulin complex, C-terminal domain"/>
    <property type="match status" value="1"/>
</dbReference>
<dbReference type="Pfam" id="PF04130">
    <property type="entry name" value="GCP_C_terminal"/>
    <property type="match status" value="1"/>
</dbReference>
<evidence type="ECO:0000256" key="5">
    <source>
        <dbReference type="ARBA" id="ARBA00023212"/>
    </source>
</evidence>
<proteinExistence type="inferred from homology"/>
<dbReference type="GO" id="GO:0031122">
    <property type="term" value="P:cytoplasmic microtubule organization"/>
    <property type="evidence" value="ECO:0007669"/>
    <property type="project" value="TreeGrafter"/>
</dbReference>
<dbReference type="GO" id="GO:0005874">
    <property type="term" value="C:microtubule"/>
    <property type="evidence" value="ECO:0007669"/>
    <property type="project" value="UniProtKB-KW"/>
</dbReference>
<feature type="domain" description="Gamma tubulin complex component protein N-terminal" evidence="9">
    <location>
        <begin position="2"/>
        <end position="324"/>
    </location>
</feature>
<dbReference type="GO" id="GO:0000278">
    <property type="term" value="P:mitotic cell cycle"/>
    <property type="evidence" value="ECO:0007669"/>
    <property type="project" value="TreeGrafter"/>
</dbReference>
<keyword evidence="5 6" id="KW-0206">Cytoskeleton</keyword>
<name>A0A165HBR1_XYLHT</name>
<evidence type="ECO:0000256" key="3">
    <source>
        <dbReference type="ARBA" id="ARBA00022490"/>
    </source>
</evidence>
<evidence type="ECO:0000256" key="6">
    <source>
        <dbReference type="RuleBase" id="RU363050"/>
    </source>
</evidence>
<dbReference type="PANTHER" id="PTHR19302:SF27">
    <property type="entry name" value="GAMMA-TUBULIN COMPLEX COMPONENT 4"/>
    <property type="match status" value="1"/>
</dbReference>
<dbReference type="GeneID" id="28901079"/>
<feature type="region of interest" description="Disordered" evidence="7">
    <location>
        <begin position="769"/>
        <end position="797"/>
    </location>
</feature>
<dbReference type="EMBL" id="KV407457">
    <property type="protein sequence ID" value="KZF23265.1"/>
    <property type="molecule type" value="Genomic_DNA"/>
</dbReference>
<comment type="subcellular location">
    <subcellularLocation>
        <location evidence="1 6">Cytoplasm</location>
        <location evidence="1 6">Cytoskeleton</location>
        <location evidence="1 6">Microtubule organizing center</location>
    </subcellularLocation>
</comment>
<feature type="compositionally biased region" description="Low complexity" evidence="7">
    <location>
        <begin position="591"/>
        <end position="609"/>
    </location>
</feature>
<evidence type="ECO:0000259" key="9">
    <source>
        <dbReference type="Pfam" id="PF17681"/>
    </source>
</evidence>
<feature type="compositionally biased region" description="Basic and acidic residues" evidence="7">
    <location>
        <begin position="526"/>
        <end position="544"/>
    </location>
</feature>
<dbReference type="GO" id="GO:0043015">
    <property type="term" value="F:gamma-tubulin binding"/>
    <property type="evidence" value="ECO:0007669"/>
    <property type="project" value="InterPro"/>
</dbReference>